<organism evidence="1 2">
    <name type="scientific">Gaetbulibacter jejuensis</name>
    <dbReference type="NCBI Taxonomy" id="584607"/>
    <lineage>
        <taxon>Bacteria</taxon>
        <taxon>Pseudomonadati</taxon>
        <taxon>Bacteroidota</taxon>
        <taxon>Flavobacteriia</taxon>
        <taxon>Flavobacteriales</taxon>
        <taxon>Flavobacteriaceae</taxon>
        <taxon>Gaetbulibacter</taxon>
    </lineage>
</organism>
<name>A0ABP3UR96_9FLAO</name>
<keyword evidence="2" id="KW-1185">Reference proteome</keyword>
<dbReference type="SUPFAM" id="SSF55729">
    <property type="entry name" value="Acyl-CoA N-acyltransferases (Nat)"/>
    <property type="match status" value="1"/>
</dbReference>
<gene>
    <name evidence="1" type="ORF">GCM10009431_11690</name>
</gene>
<evidence type="ECO:0000313" key="2">
    <source>
        <dbReference type="Proteomes" id="UP001500736"/>
    </source>
</evidence>
<accession>A0ABP3UR96</accession>
<evidence type="ECO:0000313" key="1">
    <source>
        <dbReference type="EMBL" id="GAA0740986.1"/>
    </source>
</evidence>
<dbReference type="Gene3D" id="3.40.630.30">
    <property type="match status" value="1"/>
</dbReference>
<reference evidence="2" key="1">
    <citation type="journal article" date="2019" name="Int. J. Syst. Evol. Microbiol.">
        <title>The Global Catalogue of Microorganisms (GCM) 10K type strain sequencing project: providing services to taxonomists for standard genome sequencing and annotation.</title>
        <authorList>
            <consortium name="The Broad Institute Genomics Platform"/>
            <consortium name="The Broad Institute Genome Sequencing Center for Infectious Disease"/>
            <person name="Wu L."/>
            <person name="Ma J."/>
        </authorList>
    </citation>
    <scope>NUCLEOTIDE SEQUENCE [LARGE SCALE GENOMIC DNA]</scope>
    <source>
        <strain evidence="2">JCM 15976</strain>
    </source>
</reference>
<dbReference type="InterPro" id="IPR016181">
    <property type="entry name" value="Acyl_CoA_acyltransferase"/>
</dbReference>
<sequence>MSTYKVVKYQPGYKLVWDAFVKHSKNATFLFHRDFMEYHQDRFEDYSLLVFKENNVVALLPANVTEHIVYSHQGLTYGGLILADGIEESLLENIQNEIFSYLKNDRVKYLVVKVLPEIYSSEAKHCLKIYSKNNNHVVENQNMVLAIDYNSDFKIHKTKLKRFKKLDSSFRIKEGRSELVNFWNALLVPRLKEKYQSKPVHSLSEIEYLQSKFKNEIVQYNIYKDESLLAGITIFIKGKTVKSQYGIASVEGEKNYALDILFVYLIEKFRNEGKQYFSMGTVNNSSELGYSKGMLKQKQEFGCRVYMQDVIKITVDD</sequence>
<comment type="caution">
    <text evidence="1">The sequence shown here is derived from an EMBL/GenBank/DDBJ whole genome shotgun (WGS) entry which is preliminary data.</text>
</comment>
<evidence type="ECO:0008006" key="3">
    <source>
        <dbReference type="Google" id="ProtNLM"/>
    </source>
</evidence>
<protein>
    <recommendedName>
        <fullName evidence="3">FemAB family protein</fullName>
    </recommendedName>
</protein>
<proteinExistence type="predicted"/>
<dbReference type="Proteomes" id="UP001500736">
    <property type="component" value="Unassembled WGS sequence"/>
</dbReference>
<dbReference type="EMBL" id="BAAAGF010000001">
    <property type="protein sequence ID" value="GAA0740986.1"/>
    <property type="molecule type" value="Genomic_DNA"/>
</dbReference>